<keyword evidence="3" id="KW-1185">Reference proteome</keyword>
<comment type="caution">
    <text evidence="2">The sequence shown here is derived from an EMBL/GenBank/DDBJ whole genome shotgun (WGS) entry which is preliminary data.</text>
</comment>
<organism evidence="2 3">
    <name type="scientific">Platysternon megacephalum</name>
    <name type="common">big-headed turtle</name>
    <dbReference type="NCBI Taxonomy" id="55544"/>
    <lineage>
        <taxon>Eukaryota</taxon>
        <taxon>Metazoa</taxon>
        <taxon>Chordata</taxon>
        <taxon>Craniata</taxon>
        <taxon>Vertebrata</taxon>
        <taxon>Euteleostomi</taxon>
        <taxon>Archelosauria</taxon>
        <taxon>Testudinata</taxon>
        <taxon>Testudines</taxon>
        <taxon>Cryptodira</taxon>
        <taxon>Durocryptodira</taxon>
        <taxon>Testudinoidea</taxon>
        <taxon>Platysternidae</taxon>
        <taxon>Platysternon</taxon>
    </lineage>
</organism>
<dbReference type="AlphaFoldDB" id="A0A4D9EBB0"/>
<reference evidence="2 3" key="2">
    <citation type="submission" date="2019-04" db="EMBL/GenBank/DDBJ databases">
        <title>The genome sequence of big-headed turtle.</title>
        <authorList>
            <person name="Gong S."/>
        </authorList>
    </citation>
    <scope>NUCLEOTIDE SEQUENCE [LARGE SCALE GENOMIC DNA]</scope>
    <source>
        <strain evidence="2">DO16091913</strain>
        <tissue evidence="2">Muscle</tissue>
    </source>
</reference>
<evidence type="ECO:0000313" key="3">
    <source>
        <dbReference type="Proteomes" id="UP000297703"/>
    </source>
</evidence>
<name>A0A4D9EBB0_9SAUR</name>
<feature type="coiled-coil region" evidence="1">
    <location>
        <begin position="61"/>
        <end position="88"/>
    </location>
</feature>
<gene>
    <name evidence="2" type="ORF">DR999_PMT09696</name>
</gene>
<accession>A0A4D9EBB0</accession>
<keyword evidence="1" id="KW-0175">Coiled coil</keyword>
<sequence>MLPRRLEDLISDILKHGARSKQATRIRDFESQLQSRDSEIEKLGFKLEGLVAQNNTYVSQVGRLELKVQDLSELLAKREKELLSVNNQQSESQAAIRELLMELRSSQHHQAERSSCLQTVEKLKEKLKRTKGMLRAVSKAPSRGSIATTSCSSSPVLSEEEFCCASLRVTESSETPSAPPQEACEEGSKLPMAPITTTVVSYGPGSARPLETRQELKAYTPEQSHAMGKALGPLTRDTALDWLAMLCSIPGILKEDATFLIRECMTGEDFGALPSQLQVGDVDSNLQLYEGVMTFYFSHHNLIGDIILRGNGQESGQSII</sequence>
<protein>
    <submittedName>
        <fullName evidence="2">Cathepsin K-like</fullName>
    </submittedName>
</protein>
<evidence type="ECO:0000313" key="2">
    <source>
        <dbReference type="EMBL" id="TFK07477.1"/>
    </source>
</evidence>
<dbReference type="EMBL" id="QXTE01000084">
    <property type="protein sequence ID" value="TFK07477.1"/>
    <property type="molecule type" value="Genomic_DNA"/>
</dbReference>
<dbReference type="Proteomes" id="UP000297703">
    <property type="component" value="Unassembled WGS sequence"/>
</dbReference>
<proteinExistence type="predicted"/>
<dbReference type="OrthoDB" id="9176391at2759"/>
<evidence type="ECO:0000256" key="1">
    <source>
        <dbReference type="SAM" id="Coils"/>
    </source>
</evidence>
<reference evidence="2 3" key="1">
    <citation type="submission" date="2019-04" db="EMBL/GenBank/DDBJ databases">
        <title>Draft genome of the big-headed turtle Platysternon megacephalum.</title>
        <authorList>
            <person name="Gong S."/>
        </authorList>
    </citation>
    <scope>NUCLEOTIDE SEQUENCE [LARGE SCALE GENOMIC DNA]</scope>
    <source>
        <strain evidence="2">DO16091913</strain>
        <tissue evidence="2">Muscle</tissue>
    </source>
</reference>